<feature type="signal peptide" evidence="1">
    <location>
        <begin position="1"/>
        <end position="20"/>
    </location>
</feature>
<dbReference type="AlphaFoldDB" id="A0A698FWN9"/>
<dbReference type="RefSeq" id="WP_087685470.1">
    <property type="nucleotide sequence ID" value="NZ_JAHCYK010000008.1"/>
</dbReference>
<sequence length="120" mass="13337">MKKKITALLTALSLSSLAYADEIYGVITDVDGSTKTILIDTTYGEKMNVKILPNTEIDMDDCGIFGMDKYGTFKDLKVGTFIEAKVFHSHAQTTPNPQTPNQVQNITAKEIKIECKKRAY</sequence>
<reference evidence="2 3" key="1">
    <citation type="submission" date="2019-09" db="EMBL/GenBank/DDBJ databases">
        <authorList>
            <consortium name="PulseNet: The National Subtyping Network for Foodborne Disease Surveillance"/>
            <person name="Tarr C.L."/>
            <person name="Trees E."/>
            <person name="Katz L.S."/>
            <person name="Carleton-Romer H.A."/>
            <person name="Stroika S."/>
            <person name="Kucerova Z."/>
            <person name="Roache K.F."/>
            <person name="Sabol A.L."/>
            <person name="Besser J."/>
            <person name="Gerner-Smidt P."/>
        </authorList>
    </citation>
    <scope>NUCLEOTIDE SEQUENCE [LARGE SCALE GENOMIC DNA]</scope>
    <source>
        <strain evidence="2 3">PNUSAC011760</strain>
    </source>
</reference>
<name>A0A698FWN9_CAMLA</name>
<gene>
    <name evidence="2" type="ORF">F5R70_04005</name>
</gene>
<organism evidence="2 3">
    <name type="scientific">Campylobacter lari</name>
    <dbReference type="NCBI Taxonomy" id="201"/>
    <lineage>
        <taxon>Bacteria</taxon>
        <taxon>Pseudomonadati</taxon>
        <taxon>Campylobacterota</taxon>
        <taxon>Epsilonproteobacteria</taxon>
        <taxon>Campylobacterales</taxon>
        <taxon>Campylobacteraceae</taxon>
        <taxon>Campylobacter</taxon>
    </lineage>
</organism>
<evidence type="ECO:0000256" key="1">
    <source>
        <dbReference type="SAM" id="SignalP"/>
    </source>
</evidence>
<evidence type="ECO:0000313" key="3">
    <source>
        <dbReference type="Proteomes" id="UP000440714"/>
    </source>
</evidence>
<dbReference type="Proteomes" id="UP000440714">
    <property type="component" value="Unassembled WGS sequence"/>
</dbReference>
<evidence type="ECO:0000313" key="2">
    <source>
        <dbReference type="EMBL" id="ECW8954606.1"/>
    </source>
</evidence>
<proteinExistence type="predicted"/>
<keyword evidence="1" id="KW-0732">Signal</keyword>
<feature type="chain" id="PRO_5025600010" description="DUF5666 domain-containing protein" evidence="1">
    <location>
        <begin position="21"/>
        <end position="120"/>
    </location>
</feature>
<evidence type="ECO:0008006" key="4">
    <source>
        <dbReference type="Google" id="ProtNLM"/>
    </source>
</evidence>
<dbReference type="EMBL" id="AAKYAN010000006">
    <property type="protein sequence ID" value="ECW8954606.1"/>
    <property type="molecule type" value="Genomic_DNA"/>
</dbReference>
<comment type="caution">
    <text evidence="2">The sequence shown here is derived from an EMBL/GenBank/DDBJ whole genome shotgun (WGS) entry which is preliminary data.</text>
</comment>
<accession>A0A698FWN9</accession>
<protein>
    <recommendedName>
        <fullName evidence="4">DUF5666 domain-containing protein</fullName>
    </recommendedName>
</protein>